<name>A0ABQ8UGY1_9EUKA</name>
<reference evidence="2" key="1">
    <citation type="journal article" date="2022" name="bioRxiv">
        <title>Genomics of Preaxostyla Flagellates Illuminates Evolutionary Transitions and the Path Towards Mitochondrial Loss.</title>
        <authorList>
            <person name="Novak L.V.F."/>
            <person name="Treitli S.C."/>
            <person name="Pyrih J."/>
            <person name="Halakuc P."/>
            <person name="Pipaliya S.V."/>
            <person name="Vacek V."/>
            <person name="Brzon O."/>
            <person name="Soukal P."/>
            <person name="Eme L."/>
            <person name="Dacks J.B."/>
            <person name="Karnkowska A."/>
            <person name="Elias M."/>
            <person name="Hampl V."/>
        </authorList>
    </citation>
    <scope>NUCLEOTIDE SEQUENCE</scope>
    <source>
        <strain evidence="2">RCP-MX</strain>
    </source>
</reference>
<organism evidence="2 3">
    <name type="scientific">Paratrimastix pyriformis</name>
    <dbReference type="NCBI Taxonomy" id="342808"/>
    <lineage>
        <taxon>Eukaryota</taxon>
        <taxon>Metamonada</taxon>
        <taxon>Preaxostyla</taxon>
        <taxon>Paratrimastigidae</taxon>
        <taxon>Paratrimastix</taxon>
    </lineage>
</organism>
<dbReference type="PANTHER" id="PTHR47467:SF1">
    <property type="entry name" value="WD40 REPEAT-CONTAINING PROTEIN"/>
    <property type="match status" value="1"/>
</dbReference>
<sequence>MSRFALLHCGHLGQVPSAGPLYTSRLSSIGNGDYLFVSKREILSIHNEYPATTTVEECSGKSGGHTTRPIPHQVSCVAFPAPSASPIADEYMSLATFTQADGTLGVGAVDSHGTVDVYVSPSVPVTGLSYRFQASHREALQGPIEPSWAGVVVGATGTDQFKIAVAHSASRSVAFFDGPACTRAIYTISPPTQIVGLPHLGPACDVVAVAEAGGAVSAWDARVAEKRGCIARVGLSTTPLYALTSRGPLLAAGGADRGVHTCDLRTWHCCGRWPQATKYEITGLHFSETRPESLIYAASLDHELTCGPWQGFQGRTAPSGIDKLHRGCQGDSRWLGTAIERQTTPEGGDVVCGVTERGTIFVMRHAERVVMGDDDAKKSVGRAHTCLFGDEKEKGGVPRRHNHPASPVGEPAAQQTATAQVKRARQDRKHGKWTPAEPRGNPVPEAEPGQTPTTTTTAEAKQPAAQE</sequence>
<evidence type="ECO:0000313" key="3">
    <source>
        <dbReference type="Proteomes" id="UP001141327"/>
    </source>
</evidence>
<dbReference type="EMBL" id="JAPMOS010000028">
    <property type="protein sequence ID" value="KAJ4458515.1"/>
    <property type="molecule type" value="Genomic_DNA"/>
</dbReference>
<proteinExistence type="predicted"/>
<dbReference type="InterPro" id="IPR036322">
    <property type="entry name" value="WD40_repeat_dom_sf"/>
</dbReference>
<evidence type="ECO:0000313" key="2">
    <source>
        <dbReference type="EMBL" id="KAJ4458515.1"/>
    </source>
</evidence>
<dbReference type="Proteomes" id="UP001141327">
    <property type="component" value="Unassembled WGS sequence"/>
</dbReference>
<dbReference type="InterPro" id="IPR015943">
    <property type="entry name" value="WD40/YVTN_repeat-like_dom_sf"/>
</dbReference>
<feature type="region of interest" description="Disordered" evidence="1">
    <location>
        <begin position="387"/>
        <end position="467"/>
    </location>
</feature>
<feature type="compositionally biased region" description="Low complexity" evidence="1">
    <location>
        <begin position="444"/>
        <end position="467"/>
    </location>
</feature>
<evidence type="ECO:0000256" key="1">
    <source>
        <dbReference type="SAM" id="MobiDB-lite"/>
    </source>
</evidence>
<accession>A0ABQ8UGY1</accession>
<gene>
    <name evidence="2" type="ORF">PAPYR_5712</name>
</gene>
<dbReference type="PANTHER" id="PTHR47467">
    <property type="entry name" value="OS01G0867200 PROTEIN"/>
    <property type="match status" value="1"/>
</dbReference>
<protein>
    <submittedName>
        <fullName evidence="2">Uncharacterized protein</fullName>
    </submittedName>
</protein>
<dbReference type="Gene3D" id="2.130.10.10">
    <property type="entry name" value="YVTN repeat-like/Quinoprotein amine dehydrogenase"/>
    <property type="match status" value="1"/>
</dbReference>
<comment type="caution">
    <text evidence="2">The sequence shown here is derived from an EMBL/GenBank/DDBJ whole genome shotgun (WGS) entry which is preliminary data.</text>
</comment>
<keyword evidence="3" id="KW-1185">Reference proteome</keyword>
<feature type="compositionally biased region" description="Basic residues" evidence="1">
    <location>
        <begin position="422"/>
        <end position="432"/>
    </location>
</feature>
<dbReference type="SUPFAM" id="SSF50978">
    <property type="entry name" value="WD40 repeat-like"/>
    <property type="match status" value="1"/>
</dbReference>